<dbReference type="InterPro" id="IPR047888">
    <property type="entry name" value="ARHGAP20_RA"/>
</dbReference>
<dbReference type="InterPro" id="IPR000198">
    <property type="entry name" value="RhoGAP_dom"/>
</dbReference>
<comment type="caution">
    <text evidence="9">The sequence shown here is derived from an EMBL/GenBank/DDBJ whole genome shotgun (WGS) entry which is preliminary data.</text>
</comment>
<dbReference type="FunFam" id="1.10.555.10:FF:000025">
    <property type="entry name" value="Rho GTPase-activating protein 20"/>
    <property type="match status" value="1"/>
</dbReference>
<proteinExistence type="predicted"/>
<dbReference type="AlphaFoldDB" id="A0A9D3PLS6"/>
<dbReference type="Pfam" id="PF22286">
    <property type="entry name" value="RHG20_PH"/>
    <property type="match status" value="1"/>
</dbReference>
<evidence type="ECO:0000256" key="2">
    <source>
        <dbReference type="ARBA" id="ARBA00022553"/>
    </source>
</evidence>
<protein>
    <recommendedName>
        <fullName evidence="4">Rho GTPase-activating protein 20</fullName>
    </recommendedName>
    <alternativeName>
        <fullName evidence="5">Rho-type GTPase-activating protein 20</fullName>
    </alternativeName>
</protein>
<keyword evidence="1" id="KW-0343">GTPase activation</keyword>
<feature type="compositionally biased region" description="Acidic residues" evidence="6">
    <location>
        <begin position="592"/>
        <end position="601"/>
    </location>
</feature>
<evidence type="ECO:0000313" key="10">
    <source>
        <dbReference type="Proteomes" id="UP001046870"/>
    </source>
</evidence>
<dbReference type="GO" id="GO:0007165">
    <property type="term" value="P:signal transduction"/>
    <property type="evidence" value="ECO:0007669"/>
    <property type="project" value="InterPro"/>
</dbReference>
<gene>
    <name evidence="9" type="ORF">MATL_G00178490</name>
</gene>
<accession>A0A9D3PLS6</accession>
<evidence type="ECO:0000259" key="8">
    <source>
        <dbReference type="PROSITE" id="PS50238"/>
    </source>
</evidence>
<feature type="domain" description="Ras-associating" evidence="7">
    <location>
        <begin position="195"/>
        <end position="271"/>
    </location>
</feature>
<feature type="region of interest" description="Disordered" evidence="6">
    <location>
        <begin position="1"/>
        <end position="21"/>
    </location>
</feature>
<feature type="domain" description="Rho-GAP" evidence="8">
    <location>
        <begin position="366"/>
        <end position="555"/>
    </location>
</feature>
<dbReference type="InterPro" id="IPR047887">
    <property type="entry name" value="ARHGAP20_PH"/>
</dbReference>
<dbReference type="GO" id="GO:0005096">
    <property type="term" value="F:GTPase activator activity"/>
    <property type="evidence" value="ECO:0007669"/>
    <property type="project" value="UniProtKB-KW"/>
</dbReference>
<dbReference type="PROSITE" id="PS50238">
    <property type="entry name" value="RHOGAP"/>
    <property type="match status" value="1"/>
</dbReference>
<dbReference type="SUPFAM" id="SSF54236">
    <property type="entry name" value="Ubiquitin-like"/>
    <property type="match status" value="1"/>
</dbReference>
<dbReference type="InterPro" id="IPR047886">
    <property type="entry name" value="ARHGAP20-like_RhoGAP"/>
</dbReference>
<feature type="compositionally biased region" description="Low complexity" evidence="6">
    <location>
        <begin position="769"/>
        <end position="799"/>
    </location>
</feature>
<evidence type="ECO:0000313" key="9">
    <source>
        <dbReference type="EMBL" id="KAG7463612.1"/>
    </source>
</evidence>
<dbReference type="InterPro" id="IPR029071">
    <property type="entry name" value="Ubiquitin-like_domsf"/>
</dbReference>
<dbReference type="Gene3D" id="3.10.20.90">
    <property type="entry name" value="Phosphatidylinositol 3-kinase Catalytic Subunit, Chain A, domain 1"/>
    <property type="match status" value="1"/>
</dbReference>
<feature type="compositionally biased region" description="Low complexity" evidence="6">
    <location>
        <begin position="821"/>
        <end position="833"/>
    </location>
</feature>
<feature type="region of interest" description="Disordered" evidence="6">
    <location>
        <begin position="953"/>
        <end position="985"/>
    </location>
</feature>
<dbReference type="SUPFAM" id="SSF48350">
    <property type="entry name" value="GTPase activation domain, GAP"/>
    <property type="match status" value="1"/>
</dbReference>
<name>A0A9D3PLS6_MEGAT</name>
<feature type="compositionally biased region" description="Basic and acidic residues" evidence="6">
    <location>
        <begin position="608"/>
        <end position="620"/>
    </location>
</feature>
<evidence type="ECO:0000256" key="5">
    <source>
        <dbReference type="ARBA" id="ARBA00083374"/>
    </source>
</evidence>
<evidence type="ECO:0000256" key="4">
    <source>
        <dbReference type="ARBA" id="ARBA00070254"/>
    </source>
</evidence>
<comment type="function">
    <text evidence="3">GTPase activator for the Rho-type GTPases by converting them to an inactive GDP-bound state.</text>
</comment>
<dbReference type="Pfam" id="PF00788">
    <property type="entry name" value="RA"/>
    <property type="match status" value="1"/>
</dbReference>
<evidence type="ECO:0000256" key="3">
    <source>
        <dbReference type="ARBA" id="ARBA00055252"/>
    </source>
</evidence>
<dbReference type="EMBL" id="JAFDVH010000015">
    <property type="protein sequence ID" value="KAG7463612.1"/>
    <property type="molecule type" value="Genomic_DNA"/>
</dbReference>
<dbReference type="GO" id="GO:0035023">
    <property type="term" value="P:regulation of Rho protein signal transduction"/>
    <property type="evidence" value="ECO:0007669"/>
    <property type="project" value="InterPro"/>
</dbReference>
<dbReference type="SMART" id="SM00324">
    <property type="entry name" value="RhoGAP"/>
    <property type="match status" value="1"/>
</dbReference>
<organism evidence="9 10">
    <name type="scientific">Megalops atlanticus</name>
    <name type="common">Tarpon</name>
    <name type="synonym">Clupea gigantea</name>
    <dbReference type="NCBI Taxonomy" id="7932"/>
    <lineage>
        <taxon>Eukaryota</taxon>
        <taxon>Metazoa</taxon>
        <taxon>Chordata</taxon>
        <taxon>Craniata</taxon>
        <taxon>Vertebrata</taxon>
        <taxon>Euteleostomi</taxon>
        <taxon>Actinopterygii</taxon>
        <taxon>Neopterygii</taxon>
        <taxon>Teleostei</taxon>
        <taxon>Elopiformes</taxon>
        <taxon>Megalopidae</taxon>
        <taxon>Megalops</taxon>
    </lineage>
</organism>
<dbReference type="InterPro" id="IPR011993">
    <property type="entry name" value="PH-like_dom_sf"/>
</dbReference>
<dbReference type="CDD" id="cd13319">
    <property type="entry name" value="PH_RARhoGAP"/>
    <property type="match status" value="1"/>
</dbReference>
<dbReference type="InterPro" id="IPR008936">
    <property type="entry name" value="Rho_GTPase_activation_prot"/>
</dbReference>
<dbReference type="SUPFAM" id="SSF50729">
    <property type="entry name" value="PH domain-like"/>
    <property type="match status" value="1"/>
</dbReference>
<reference evidence="9" key="1">
    <citation type="submission" date="2021-01" db="EMBL/GenBank/DDBJ databases">
        <authorList>
            <person name="Zahm M."/>
            <person name="Roques C."/>
            <person name="Cabau C."/>
            <person name="Klopp C."/>
            <person name="Donnadieu C."/>
            <person name="Jouanno E."/>
            <person name="Lampietro C."/>
            <person name="Louis A."/>
            <person name="Herpin A."/>
            <person name="Echchiki A."/>
            <person name="Berthelot C."/>
            <person name="Parey E."/>
            <person name="Roest-Crollius H."/>
            <person name="Braasch I."/>
            <person name="Postlethwait J."/>
            <person name="Bobe J."/>
            <person name="Montfort J."/>
            <person name="Bouchez O."/>
            <person name="Begum T."/>
            <person name="Mejri S."/>
            <person name="Adams A."/>
            <person name="Chen W.-J."/>
            <person name="Guiguen Y."/>
        </authorList>
    </citation>
    <scope>NUCLEOTIDE SEQUENCE</scope>
    <source>
        <strain evidence="9">YG-15Mar2019-1</strain>
        <tissue evidence="9">Brain</tissue>
    </source>
</reference>
<dbReference type="FunFam" id="2.30.29.30:FF:000217">
    <property type="entry name" value="Rho GTPase activating protein 20"/>
    <property type="match status" value="1"/>
</dbReference>
<feature type="region of interest" description="Disordered" evidence="6">
    <location>
        <begin position="590"/>
        <end position="672"/>
    </location>
</feature>
<dbReference type="OrthoDB" id="9994905at2759"/>
<dbReference type="Pfam" id="PF00620">
    <property type="entry name" value="RhoGAP"/>
    <property type="match status" value="1"/>
</dbReference>
<dbReference type="CDD" id="cd17115">
    <property type="entry name" value="RA_RHG20"/>
    <property type="match status" value="1"/>
</dbReference>
<dbReference type="Proteomes" id="UP001046870">
    <property type="component" value="Chromosome 15"/>
</dbReference>
<dbReference type="PROSITE" id="PS50200">
    <property type="entry name" value="RA"/>
    <property type="match status" value="1"/>
</dbReference>
<evidence type="ECO:0000259" key="7">
    <source>
        <dbReference type="PROSITE" id="PS50200"/>
    </source>
</evidence>
<keyword evidence="2" id="KW-0597">Phosphoprotein</keyword>
<dbReference type="CDD" id="cd04402">
    <property type="entry name" value="RhoGAP_ARHGAP20"/>
    <property type="match status" value="1"/>
</dbReference>
<dbReference type="PANTHER" id="PTHR23179:SF28">
    <property type="entry name" value="RHO GTPASE-ACTIVATING PROTEIN 20"/>
    <property type="match status" value="1"/>
</dbReference>
<sequence>MESMSPQQENIGQSRSASLTGETKICAVPESKKKMKTLTQRRQSAPSLVISKALTKSRTLSRENCLSPVSPEACPLVQSFLTPSRTFVTYGYAQLKTGLQTQERHLFLFNDILLIAKAKSPTHFKLKVQVRVSEMWTATCMEEVCEGSTSPERSFVMGWPTFNCVATFSSIEQKEKWFSFIKSQIQEEKEKEDPKTIPLKIFAKDVGNSAYAKILTVSHTDCATEVIAMALQQFGISGCVKDYQLWVSSRKDDHPYPLIGHEFPFSIKMSHIRALTSQTGGGKDTITPPEPQEALLLEHMPSDTKCQFILKPCRVAVGQAIMESGQKPFRRKRSIINWAFWRGSSSQLDCLPVSPTSPGPGRLFGLPLSAVFEGDALPRPVMDMLVVLFQEGPFTRGIFRRSASAKACREMREKLNSGLDDITLTWESTFVTAAVFKDFLRHIPGSLLSQDLYEQWVRVLDQAGEGEEDRVQAVQRLVQRLPRENQLLLGHLLAVLHCIHRHADHNQMNSFNLSVCIAPSMLWPPASCSPTSESEGTRKVSEVVRFMIERCCEVLGEDMASLFGRFPQRGGGSDHGSDVSSFQLNDSSYDSLENELNDDTESSFQDLRGQKDKQESRSRDSVITLSDCDLDQADPGPDPAPVHLELPPLARPRKFTPAGRQSRARAFRDAPEREPICARGSRRLRRCSEPSLGHPLSSLAAGLGERGGMARKASYDAVSDREEYEVFGERLRDLQLDGPPEDGAEGRDGADSRGAPRRKHKQAPPPLRLDASCSSLSSPATSPSGSSLSSLDSAFSQGSTDYTLAPPAEPCRKGLRAQGNTPASPSSPCTTPSREAYDWSQNRSAHGLHPNSWLKRGRRLSLRQQDGEGGEEEVGQREPSGSPGASQDAESKAHGQGELSGKRPSSPPTYQQAMLKIQRFRSPCCRAKEKGLAVKELRGAVFYGQNTSCVTLQREEPQTLPPASEGSPKRPSALRRASEPTGLGCHTGRASTLERLYAQALADGGKTPAGLNPQDSGLKVTDVEPHNSPELRFCLSPSATRAVKDYFSSHVDTEASLRRSQEVAAAIVQSKREWQSRRCSDPRFDDFEQIFFAEESYV</sequence>
<dbReference type="Gene3D" id="2.30.29.30">
    <property type="entry name" value="Pleckstrin-homology domain (PH domain)/Phosphotyrosine-binding domain (PTB)"/>
    <property type="match status" value="1"/>
</dbReference>
<feature type="region of interest" description="Disordered" evidence="6">
    <location>
        <begin position="695"/>
        <end position="912"/>
    </location>
</feature>
<keyword evidence="10" id="KW-1185">Reference proteome</keyword>
<dbReference type="Gene3D" id="1.10.555.10">
    <property type="entry name" value="Rho GTPase activation protein"/>
    <property type="match status" value="1"/>
</dbReference>
<dbReference type="PANTHER" id="PTHR23179">
    <property type="entry name" value="T-CELL ACTIVATION RHO GTPASE ACTIVATING PROTEIN-RELATED"/>
    <property type="match status" value="1"/>
</dbReference>
<evidence type="ECO:0000256" key="1">
    <source>
        <dbReference type="ARBA" id="ARBA00022468"/>
    </source>
</evidence>
<dbReference type="InterPro" id="IPR000159">
    <property type="entry name" value="RA_dom"/>
</dbReference>
<evidence type="ECO:0000256" key="6">
    <source>
        <dbReference type="SAM" id="MobiDB-lite"/>
    </source>
</evidence>